<name>A0AA42BKJ7_9ALTE</name>
<keyword evidence="11" id="KW-0966">Cell projection</keyword>
<dbReference type="InterPro" id="IPR031316">
    <property type="entry name" value="FlgM_C"/>
</dbReference>
<feature type="region of interest" description="Disordered" evidence="9">
    <location>
        <begin position="1"/>
        <end position="42"/>
    </location>
</feature>
<evidence type="ECO:0000256" key="2">
    <source>
        <dbReference type="ARBA" id="ARBA00017823"/>
    </source>
</evidence>
<dbReference type="GO" id="GO:0045892">
    <property type="term" value="P:negative regulation of DNA-templated transcription"/>
    <property type="evidence" value="ECO:0007669"/>
    <property type="project" value="InterPro"/>
</dbReference>
<keyword evidence="4" id="KW-1005">Bacterial flagellum biogenesis</keyword>
<sequence length="100" mass="10911">MSINNINSSNNPQIESQRIQQQNARKEAVASPSVAAQEDSVSLTQSAQELNKLQAQAYEAPVNKEKVAEIRNSILNGEYRVNPEALASKIAKIESEIFGA</sequence>
<keyword evidence="6" id="KW-0804">Transcription</keyword>
<keyword evidence="5" id="KW-0805">Transcription regulation</keyword>
<feature type="compositionally biased region" description="Polar residues" evidence="9">
    <location>
        <begin position="12"/>
        <end position="23"/>
    </location>
</feature>
<comment type="similarity">
    <text evidence="1">Belongs to the FlgM family.</text>
</comment>
<dbReference type="NCBIfam" id="TIGR03824">
    <property type="entry name" value="FlgM_jcvi"/>
    <property type="match status" value="1"/>
</dbReference>
<dbReference type="AlphaFoldDB" id="A0AA42BKJ7"/>
<evidence type="ECO:0000256" key="8">
    <source>
        <dbReference type="ARBA" id="ARBA00030117"/>
    </source>
</evidence>
<dbReference type="EMBL" id="JANATA010000002">
    <property type="protein sequence ID" value="MCP3427795.1"/>
    <property type="molecule type" value="Genomic_DNA"/>
</dbReference>
<feature type="domain" description="Anti-sigma-28 factor FlgM C-terminal" evidence="10">
    <location>
        <begin position="39"/>
        <end position="91"/>
    </location>
</feature>
<dbReference type="GO" id="GO:0044781">
    <property type="term" value="P:bacterial-type flagellum organization"/>
    <property type="evidence" value="ECO:0007669"/>
    <property type="project" value="UniProtKB-KW"/>
</dbReference>
<keyword evidence="12" id="KW-1185">Reference proteome</keyword>
<dbReference type="SUPFAM" id="SSF101498">
    <property type="entry name" value="Anti-sigma factor FlgM"/>
    <property type="match status" value="1"/>
</dbReference>
<evidence type="ECO:0000256" key="3">
    <source>
        <dbReference type="ARBA" id="ARBA00022491"/>
    </source>
</evidence>
<evidence type="ECO:0000256" key="1">
    <source>
        <dbReference type="ARBA" id="ARBA00005322"/>
    </source>
</evidence>
<dbReference type="Pfam" id="PF04316">
    <property type="entry name" value="FlgM"/>
    <property type="match status" value="1"/>
</dbReference>
<dbReference type="Proteomes" id="UP001165413">
    <property type="component" value="Unassembled WGS sequence"/>
</dbReference>
<feature type="compositionally biased region" description="Low complexity" evidence="9">
    <location>
        <begin position="1"/>
        <end position="11"/>
    </location>
</feature>
<evidence type="ECO:0000256" key="9">
    <source>
        <dbReference type="SAM" id="MobiDB-lite"/>
    </source>
</evidence>
<evidence type="ECO:0000256" key="6">
    <source>
        <dbReference type="ARBA" id="ARBA00023163"/>
    </source>
</evidence>
<dbReference type="RefSeq" id="WP_254098500.1">
    <property type="nucleotide sequence ID" value="NZ_JANATA010000002.1"/>
</dbReference>
<reference evidence="11" key="1">
    <citation type="submission" date="2022-07" db="EMBL/GenBank/DDBJ databases">
        <title>Characterization of the Novel Bacterium Alteromonas immobilis LMIT006 and Alteromonas gregis LMIT007.</title>
        <authorList>
            <person name="Lin X."/>
        </authorList>
    </citation>
    <scope>NUCLEOTIDE SEQUENCE</scope>
    <source>
        <strain evidence="11">LMIT007</strain>
    </source>
</reference>
<organism evidence="11 12">
    <name type="scientific">Opacimonas viscosa</name>
    <dbReference type="NCBI Taxonomy" id="2961944"/>
    <lineage>
        <taxon>Bacteria</taxon>
        <taxon>Pseudomonadati</taxon>
        <taxon>Pseudomonadota</taxon>
        <taxon>Gammaproteobacteria</taxon>
        <taxon>Alteromonadales</taxon>
        <taxon>Alteromonadaceae</taxon>
        <taxon>Opacimonas</taxon>
    </lineage>
</organism>
<evidence type="ECO:0000256" key="5">
    <source>
        <dbReference type="ARBA" id="ARBA00023015"/>
    </source>
</evidence>
<evidence type="ECO:0000256" key="4">
    <source>
        <dbReference type="ARBA" id="ARBA00022795"/>
    </source>
</evidence>
<proteinExistence type="inferred from homology"/>
<gene>
    <name evidence="11" type="primary">flgM</name>
    <name evidence="11" type="ORF">NLF92_02425</name>
</gene>
<keyword evidence="11" id="KW-0282">Flagellum</keyword>
<keyword evidence="3" id="KW-0678">Repressor</keyword>
<comment type="function">
    <text evidence="7">Responsible for the coupling of flagellin expression to flagellar assembly by preventing expression of the flagellin genes when a component of the middle class of proteins is defective. It negatively regulates flagellar genes by inhibiting the activity of FliA by directly binding to FliA.</text>
</comment>
<keyword evidence="11" id="KW-0969">Cilium</keyword>
<comment type="caution">
    <text evidence="11">The sequence shown here is derived from an EMBL/GenBank/DDBJ whole genome shotgun (WGS) entry which is preliminary data.</text>
</comment>
<protein>
    <recommendedName>
        <fullName evidence="2">Negative regulator of flagellin synthesis</fullName>
    </recommendedName>
    <alternativeName>
        <fullName evidence="8">Anti-sigma-28 factor</fullName>
    </alternativeName>
</protein>
<dbReference type="InterPro" id="IPR007412">
    <property type="entry name" value="FlgM"/>
</dbReference>
<evidence type="ECO:0000259" key="10">
    <source>
        <dbReference type="Pfam" id="PF04316"/>
    </source>
</evidence>
<evidence type="ECO:0000313" key="12">
    <source>
        <dbReference type="Proteomes" id="UP001165413"/>
    </source>
</evidence>
<evidence type="ECO:0000313" key="11">
    <source>
        <dbReference type="EMBL" id="MCP3427795.1"/>
    </source>
</evidence>
<accession>A0AA42BKJ7</accession>
<evidence type="ECO:0000256" key="7">
    <source>
        <dbReference type="ARBA" id="ARBA00024739"/>
    </source>
</evidence>
<dbReference type="InterPro" id="IPR035890">
    <property type="entry name" value="Anti-sigma-28_factor_FlgM_sf"/>
</dbReference>